<feature type="compositionally biased region" description="Basic residues" evidence="1">
    <location>
        <begin position="55"/>
        <end position="71"/>
    </location>
</feature>
<evidence type="ECO:0000313" key="2">
    <source>
        <dbReference type="EMBL" id="OEU06477.1"/>
    </source>
</evidence>
<feature type="compositionally biased region" description="Basic and acidic residues" evidence="1">
    <location>
        <begin position="418"/>
        <end position="456"/>
    </location>
</feature>
<feature type="compositionally biased region" description="Low complexity" evidence="1">
    <location>
        <begin position="642"/>
        <end position="653"/>
    </location>
</feature>
<feature type="compositionally biased region" description="Basic and acidic residues" evidence="1">
    <location>
        <begin position="372"/>
        <end position="407"/>
    </location>
</feature>
<dbReference type="EMBL" id="KV784408">
    <property type="protein sequence ID" value="OEU06477.1"/>
    <property type="molecule type" value="Genomic_DNA"/>
</dbReference>
<name>A0A1E7EKU1_9STRA</name>
<feature type="region of interest" description="Disordered" evidence="1">
    <location>
        <begin position="362"/>
        <end position="458"/>
    </location>
</feature>
<feature type="compositionally biased region" description="Polar residues" evidence="1">
    <location>
        <begin position="1"/>
        <end position="16"/>
    </location>
</feature>
<feature type="compositionally biased region" description="Polar residues" evidence="1">
    <location>
        <begin position="30"/>
        <end position="45"/>
    </location>
</feature>
<sequence length="653" mass="74011">MNQRNPHQQHNVSTMDNIHPTIPRRKKSTDSQAPLYNPSLGINFNQSQHQSQQRQHQRQRQHPQQRQRQHSQQRLVYNPSPNDRISTQQLSNNHNHQLNSKVAGASTSTNQPSSIYSNYYPSGIPSVLARSIDEDLLSEGRHLVDPQTRQAIDDADRRREQSRLRAIKFQAKQKEKADANNLALKRDGLRALVKVHDSAKGGVVEIVKGSTNNLALARDGISALENIHNTSGRRVVEIVKGSTNNLALARDGIRALENMHQSSTHTTNNYGGRVVEIVEDGLRALENMHKNSIHCNTHTTNNYGGSVVEIVEDGLRALENMHQSNTHTTNNYGGSVVEIVKGRTPNEQDEDRLNCNEDHNEEAAIAENPPDNQDRGRSRNDYDYEEDRTNRDEGAPIAENHPDKNVDEAAIVENPPDNQDRGRSRNDYDYEEDRTNRDEGAPIAENHPDKNVDRDSSTSARYRSMIPVFRKRGLQDDIIYSLLNEGPNDNVDPNMQRADDANPFRVDMFQYETLMAVNNLLYKGEMPNDVIPNGEDTTYITRFCEKYKDPLHDFIHGRGVFDFVQEEKKTGLDHTYQIINREYSQFGNTAHMNGCIKKAFADASTLSHERRFELSQGRNGGTSSRRHGTTTPPPPPPRGRRSNGNSSNKRQRT</sequence>
<reference evidence="2 3" key="1">
    <citation type="submission" date="2016-09" db="EMBL/GenBank/DDBJ databases">
        <title>Extensive genetic diversity and differential bi-allelic expression allows diatom success in the polar Southern Ocean.</title>
        <authorList>
            <consortium name="DOE Joint Genome Institute"/>
            <person name="Mock T."/>
            <person name="Otillar R.P."/>
            <person name="Strauss J."/>
            <person name="Dupont C."/>
            <person name="Frickenhaus S."/>
            <person name="Maumus F."/>
            <person name="Mcmullan M."/>
            <person name="Sanges R."/>
            <person name="Schmutz J."/>
            <person name="Toseland A."/>
            <person name="Valas R."/>
            <person name="Veluchamy A."/>
            <person name="Ward B.J."/>
            <person name="Allen A."/>
            <person name="Barry K."/>
            <person name="Falciatore A."/>
            <person name="Ferrante M."/>
            <person name="Fortunato A.E."/>
            <person name="Gloeckner G."/>
            <person name="Gruber A."/>
            <person name="Hipkin R."/>
            <person name="Janech M."/>
            <person name="Kroth P."/>
            <person name="Leese F."/>
            <person name="Lindquist E."/>
            <person name="Lyon B.R."/>
            <person name="Martin J."/>
            <person name="Mayer C."/>
            <person name="Parker M."/>
            <person name="Quesneville H."/>
            <person name="Raymond J."/>
            <person name="Uhlig C."/>
            <person name="Valentin K.U."/>
            <person name="Worden A.Z."/>
            <person name="Armbrust E.V."/>
            <person name="Bowler C."/>
            <person name="Green B."/>
            <person name="Moulton V."/>
            <person name="Van Oosterhout C."/>
            <person name="Grigoriev I."/>
        </authorList>
    </citation>
    <scope>NUCLEOTIDE SEQUENCE [LARGE SCALE GENOMIC DNA]</scope>
    <source>
        <strain evidence="2 3">CCMP1102</strain>
    </source>
</reference>
<dbReference type="InParanoid" id="A0A1E7EKU1"/>
<protein>
    <submittedName>
        <fullName evidence="2">Uncharacterized protein</fullName>
    </submittedName>
</protein>
<keyword evidence="3" id="KW-1185">Reference proteome</keyword>
<proteinExistence type="predicted"/>
<dbReference type="KEGG" id="fcy:FRACYDRAFT_254494"/>
<dbReference type="Proteomes" id="UP000095751">
    <property type="component" value="Unassembled WGS sequence"/>
</dbReference>
<gene>
    <name evidence="2" type="ORF">FRACYDRAFT_254494</name>
</gene>
<accession>A0A1E7EKU1</accession>
<feature type="region of interest" description="Disordered" evidence="1">
    <location>
        <begin position="1"/>
        <end position="88"/>
    </location>
</feature>
<feature type="region of interest" description="Disordered" evidence="1">
    <location>
        <begin position="612"/>
        <end position="653"/>
    </location>
</feature>
<dbReference type="AlphaFoldDB" id="A0A1E7EKU1"/>
<evidence type="ECO:0000256" key="1">
    <source>
        <dbReference type="SAM" id="MobiDB-lite"/>
    </source>
</evidence>
<organism evidence="2 3">
    <name type="scientific">Fragilariopsis cylindrus CCMP1102</name>
    <dbReference type="NCBI Taxonomy" id="635003"/>
    <lineage>
        <taxon>Eukaryota</taxon>
        <taxon>Sar</taxon>
        <taxon>Stramenopiles</taxon>
        <taxon>Ochrophyta</taxon>
        <taxon>Bacillariophyta</taxon>
        <taxon>Bacillariophyceae</taxon>
        <taxon>Bacillariophycidae</taxon>
        <taxon>Bacillariales</taxon>
        <taxon>Bacillariaceae</taxon>
        <taxon>Fragilariopsis</taxon>
    </lineage>
</organism>
<evidence type="ECO:0000313" key="3">
    <source>
        <dbReference type="Proteomes" id="UP000095751"/>
    </source>
</evidence>